<dbReference type="GO" id="GO:0005829">
    <property type="term" value="C:cytosol"/>
    <property type="evidence" value="ECO:0007669"/>
    <property type="project" value="TreeGrafter"/>
</dbReference>
<dbReference type="RefSeq" id="WP_276730855.1">
    <property type="nucleotide sequence ID" value="NZ_JAFKMR010000021.1"/>
</dbReference>
<keyword evidence="2 5" id="KW-0831">Ubiquinone biosynthesis</keyword>
<reference evidence="6" key="1">
    <citation type="submission" date="2021-02" db="EMBL/GenBank/DDBJ databases">
        <title>Thiocyanate and organic carbon inputs drive convergent selection for specific autotrophic Afipia and Thiobacillus strains within complex microbiomes.</title>
        <authorList>
            <person name="Huddy R.J."/>
            <person name="Sachdeva R."/>
            <person name="Kadzinga F."/>
            <person name="Kantor R.S."/>
            <person name="Harrison S.T.L."/>
            <person name="Banfield J.F."/>
        </authorList>
    </citation>
    <scope>NUCLEOTIDE SEQUENCE</scope>
    <source>
        <strain evidence="6">SCN18_13_7_16_R3_B_64_19</strain>
    </source>
</reference>
<accession>A0A8I1MW45</accession>
<dbReference type="Gene3D" id="3.40.1410.10">
    <property type="entry name" value="Chorismate lyase-like"/>
    <property type="match status" value="1"/>
</dbReference>
<dbReference type="InterPro" id="IPR028978">
    <property type="entry name" value="Chorismate_lyase_/UTRA_dom_sf"/>
</dbReference>
<dbReference type="EMBL" id="JAFKMR010000021">
    <property type="protein sequence ID" value="MBN8744806.1"/>
    <property type="molecule type" value="Genomic_DNA"/>
</dbReference>
<proteinExistence type="inferred from homology"/>
<name>A0A8I1MW45_THIA3</name>
<evidence type="ECO:0000313" key="7">
    <source>
        <dbReference type="Proteomes" id="UP000664800"/>
    </source>
</evidence>
<comment type="caution">
    <text evidence="6">The sequence shown here is derived from an EMBL/GenBank/DDBJ whole genome shotgun (WGS) entry which is preliminary data.</text>
</comment>
<comment type="subcellular location">
    <subcellularLocation>
        <location evidence="5">Cytoplasm</location>
    </subcellularLocation>
</comment>
<dbReference type="SUPFAM" id="SSF64288">
    <property type="entry name" value="Chorismate lyase-like"/>
    <property type="match status" value="1"/>
</dbReference>
<evidence type="ECO:0000256" key="1">
    <source>
        <dbReference type="ARBA" id="ARBA00022490"/>
    </source>
</evidence>
<evidence type="ECO:0000256" key="3">
    <source>
        <dbReference type="ARBA" id="ARBA00023239"/>
    </source>
</evidence>
<feature type="binding site" evidence="5">
    <location>
        <position position="178"/>
    </location>
    <ligand>
        <name>substrate</name>
    </ligand>
</feature>
<gene>
    <name evidence="5" type="primary">ubiC</name>
    <name evidence="6" type="ORF">J0I24_10935</name>
</gene>
<organism evidence="6 7">
    <name type="scientific">Thiomonas arsenitoxydans (strain DSM 22701 / CIP 110005 / 3As)</name>
    <dbReference type="NCBI Taxonomy" id="426114"/>
    <lineage>
        <taxon>Bacteria</taxon>
        <taxon>Pseudomonadati</taxon>
        <taxon>Pseudomonadota</taxon>
        <taxon>Betaproteobacteria</taxon>
        <taxon>Burkholderiales</taxon>
        <taxon>Thiomonas</taxon>
    </lineage>
</organism>
<feature type="binding site" evidence="5">
    <location>
        <position position="81"/>
    </location>
    <ligand>
        <name>substrate</name>
    </ligand>
</feature>
<comment type="caution">
    <text evidence="5">Lacks conserved residue(s) required for the propagation of feature annotation.</text>
</comment>
<dbReference type="GO" id="GO:0008813">
    <property type="term" value="F:chorismate lyase activity"/>
    <property type="evidence" value="ECO:0007669"/>
    <property type="project" value="UniProtKB-UniRule"/>
</dbReference>
<dbReference type="PANTHER" id="PTHR38683:SF1">
    <property type="entry name" value="CHORISMATE PYRUVATE-LYASE"/>
    <property type="match status" value="1"/>
</dbReference>
<evidence type="ECO:0000256" key="4">
    <source>
        <dbReference type="ARBA" id="ARBA00023317"/>
    </source>
</evidence>
<dbReference type="GO" id="GO:0006744">
    <property type="term" value="P:ubiquinone biosynthetic process"/>
    <property type="evidence" value="ECO:0007669"/>
    <property type="project" value="UniProtKB-UniRule"/>
</dbReference>
<dbReference type="Proteomes" id="UP000664800">
    <property type="component" value="Unassembled WGS sequence"/>
</dbReference>
<comment type="similarity">
    <text evidence="5">Belongs to the UbiC family.</text>
</comment>
<comment type="pathway">
    <text evidence="5">Cofactor biosynthesis; ubiquinone biosynthesis.</text>
</comment>
<sequence length="183" mass="20584">MALHRIRRISAPAAECWRPALPAARRSGIESWLTDSGSLTQRLRRSSARLELRLLRQGPARALRDEYPLLGLPQGRKVWRRDVLLVADGVPRVLGHSVCALSALRGPWRLLRHLGVKPVGDAVFTRPQTRRSAMRVKRLSAAHPLLRLARCNGWASEDALWSRRSSFVYGGTPLWVSEVFFPG</sequence>
<dbReference type="AlphaFoldDB" id="A0A8I1MW45"/>
<keyword evidence="3 5" id="KW-0456">Lyase</keyword>
<evidence type="ECO:0000256" key="2">
    <source>
        <dbReference type="ARBA" id="ARBA00022688"/>
    </source>
</evidence>
<protein>
    <recommendedName>
        <fullName evidence="5">Probable chorismate pyruvate-lyase</fullName>
        <shortName evidence="5">CL</shortName>
        <shortName evidence="5">CPL</shortName>
        <ecNumber evidence="5">4.1.3.40</ecNumber>
    </recommendedName>
</protein>
<dbReference type="InterPro" id="IPR007440">
    <property type="entry name" value="Chorismate--pyruvate_lyase"/>
</dbReference>
<dbReference type="GO" id="GO:0042866">
    <property type="term" value="P:pyruvate biosynthetic process"/>
    <property type="evidence" value="ECO:0007669"/>
    <property type="project" value="UniProtKB-UniRule"/>
</dbReference>
<evidence type="ECO:0000313" key="6">
    <source>
        <dbReference type="EMBL" id="MBN8744806.1"/>
    </source>
</evidence>
<keyword evidence="1 5" id="KW-0963">Cytoplasm</keyword>
<evidence type="ECO:0000256" key="5">
    <source>
        <dbReference type="HAMAP-Rule" id="MF_01632"/>
    </source>
</evidence>
<comment type="function">
    <text evidence="5">Removes the pyruvyl group from chorismate, with concomitant aromatization of the ring, to provide 4-hydroxybenzoate (4HB) for the ubiquinone pathway.</text>
</comment>
<dbReference type="UniPathway" id="UPA00232"/>
<dbReference type="Pfam" id="PF04345">
    <property type="entry name" value="Chor_lyase"/>
    <property type="match status" value="1"/>
</dbReference>
<dbReference type="HAMAP" id="MF_01632">
    <property type="entry name" value="UbiC"/>
    <property type="match status" value="1"/>
</dbReference>
<dbReference type="PANTHER" id="PTHR38683">
    <property type="entry name" value="CHORISMATE PYRUVATE-LYASE"/>
    <property type="match status" value="1"/>
</dbReference>
<dbReference type="EC" id="4.1.3.40" evidence="5"/>
<keyword evidence="4 5" id="KW-0670">Pyruvate</keyword>
<comment type="catalytic activity">
    <reaction evidence="5">
        <text>chorismate = 4-hydroxybenzoate + pyruvate</text>
        <dbReference type="Rhea" id="RHEA:16505"/>
        <dbReference type="ChEBI" id="CHEBI:15361"/>
        <dbReference type="ChEBI" id="CHEBI:17879"/>
        <dbReference type="ChEBI" id="CHEBI:29748"/>
        <dbReference type="EC" id="4.1.3.40"/>
    </reaction>
</comment>